<dbReference type="AlphaFoldDB" id="A0A1Q3CVN6"/>
<feature type="region of interest" description="Disordered" evidence="1">
    <location>
        <begin position="155"/>
        <end position="189"/>
    </location>
</feature>
<sequence length="205" mass="23393">MAAYEKWECSNRMSLMIMKSSISVAIRGAIPDSNDAKTYLASVEEQFKGSSKARASTLMMKMLTTRYDGTSGVREHIMMMNDMASKLKDMEMEIYDGFLVHFIMTSLPVQFGPFKINYNTQKEKWKMSELIAMCVQEKERLKVERPDFAHLATAATTRKKSKGNDKGKKKVDLAKSINKANVSGKKPMQAPKCHFCRKVRQLRKD</sequence>
<dbReference type="Proteomes" id="UP000187406">
    <property type="component" value="Unassembled WGS sequence"/>
</dbReference>
<keyword evidence="3" id="KW-1185">Reference proteome</keyword>
<evidence type="ECO:0000256" key="1">
    <source>
        <dbReference type="SAM" id="MobiDB-lite"/>
    </source>
</evidence>
<dbReference type="InParanoid" id="A0A1Q3CVN6"/>
<dbReference type="EMBL" id="BDDD01003164">
    <property type="protein sequence ID" value="GAV84290.1"/>
    <property type="molecule type" value="Genomic_DNA"/>
</dbReference>
<organism evidence="2 3">
    <name type="scientific">Cephalotus follicularis</name>
    <name type="common">Albany pitcher plant</name>
    <dbReference type="NCBI Taxonomy" id="3775"/>
    <lineage>
        <taxon>Eukaryota</taxon>
        <taxon>Viridiplantae</taxon>
        <taxon>Streptophyta</taxon>
        <taxon>Embryophyta</taxon>
        <taxon>Tracheophyta</taxon>
        <taxon>Spermatophyta</taxon>
        <taxon>Magnoliopsida</taxon>
        <taxon>eudicotyledons</taxon>
        <taxon>Gunneridae</taxon>
        <taxon>Pentapetalae</taxon>
        <taxon>rosids</taxon>
        <taxon>fabids</taxon>
        <taxon>Oxalidales</taxon>
        <taxon>Cephalotaceae</taxon>
        <taxon>Cephalotus</taxon>
    </lineage>
</organism>
<dbReference type="Pfam" id="PF14223">
    <property type="entry name" value="Retrotran_gag_2"/>
    <property type="match status" value="1"/>
</dbReference>
<name>A0A1Q3CVN6_CEPFO</name>
<evidence type="ECO:0000313" key="2">
    <source>
        <dbReference type="EMBL" id="GAV84290.1"/>
    </source>
</evidence>
<protein>
    <submittedName>
        <fullName evidence="2">UBN2_2 domain-containing protein</fullName>
    </submittedName>
</protein>
<comment type="caution">
    <text evidence="2">The sequence shown here is derived from an EMBL/GenBank/DDBJ whole genome shotgun (WGS) entry which is preliminary data.</text>
</comment>
<dbReference type="PANTHER" id="PTHR35317:SF23">
    <property type="entry name" value="OS04G0629600 PROTEIN"/>
    <property type="match status" value="1"/>
</dbReference>
<feature type="compositionally biased region" description="Basic and acidic residues" evidence="1">
    <location>
        <begin position="162"/>
        <end position="173"/>
    </location>
</feature>
<dbReference type="PANTHER" id="PTHR35317">
    <property type="entry name" value="OS04G0629600 PROTEIN"/>
    <property type="match status" value="1"/>
</dbReference>
<accession>A0A1Q3CVN6</accession>
<gene>
    <name evidence="2" type="ORF">CFOL_v3_27734</name>
</gene>
<proteinExistence type="predicted"/>
<evidence type="ECO:0000313" key="3">
    <source>
        <dbReference type="Proteomes" id="UP000187406"/>
    </source>
</evidence>
<reference evidence="3" key="1">
    <citation type="submission" date="2016-04" db="EMBL/GenBank/DDBJ databases">
        <title>Cephalotus genome sequencing.</title>
        <authorList>
            <person name="Fukushima K."/>
            <person name="Hasebe M."/>
            <person name="Fang X."/>
        </authorList>
    </citation>
    <scope>NUCLEOTIDE SEQUENCE [LARGE SCALE GENOMIC DNA]</scope>
    <source>
        <strain evidence="3">cv. St1</strain>
    </source>
</reference>